<dbReference type="OrthoDB" id="7293877at2"/>
<evidence type="ECO:0000256" key="2">
    <source>
        <dbReference type="SAM" id="SignalP"/>
    </source>
</evidence>
<dbReference type="EMBL" id="CP042906">
    <property type="protein sequence ID" value="QEX15317.1"/>
    <property type="molecule type" value="Genomic_DNA"/>
</dbReference>
<dbReference type="Pfam" id="PF13181">
    <property type="entry name" value="TPR_8"/>
    <property type="match status" value="1"/>
</dbReference>
<evidence type="ECO:0000256" key="1">
    <source>
        <dbReference type="PROSITE-ProRule" id="PRU00339"/>
    </source>
</evidence>
<dbReference type="PROSITE" id="PS50005">
    <property type="entry name" value="TPR"/>
    <property type="match status" value="1"/>
</dbReference>
<proteinExistence type="predicted"/>
<keyword evidence="2" id="KW-0732">Signal</keyword>
<dbReference type="KEGG" id="htq:FRZ44_06000"/>
<dbReference type="Proteomes" id="UP000326202">
    <property type="component" value="Chromosome"/>
</dbReference>
<feature type="signal peptide" evidence="2">
    <location>
        <begin position="1"/>
        <end position="27"/>
    </location>
</feature>
<dbReference type="InterPro" id="IPR019734">
    <property type="entry name" value="TPR_rpt"/>
</dbReference>
<gene>
    <name evidence="3" type="ORF">FRZ44_06000</name>
</gene>
<dbReference type="AlphaFoldDB" id="A0A5J6ME78"/>
<feature type="repeat" description="TPR" evidence="1">
    <location>
        <begin position="94"/>
        <end position="127"/>
    </location>
</feature>
<dbReference type="RefSeq" id="WP_151175780.1">
    <property type="nucleotide sequence ID" value="NZ_CP042906.1"/>
</dbReference>
<keyword evidence="1" id="KW-0802">TPR repeat</keyword>
<protein>
    <submittedName>
        <fullName evidence="3">Uncharacterized protein</fullName>
    </submittedName>
</protein>
<organism evidence="3 4">
    <name type="scientific">Hypericibacter terrae</name>
    <dbReference type="NCBI Taxonomy" id="2602015"/>
    <lineage>
        <taxon>Bacteria</taxon>
        <taxon>Pseudomonadati</taxon>
        <taxon>Pseudomonadota</taxon>
        <taxon>Alphaproteobacteria</taxon>
        <taxon>Rhodospirillales</taxon>
        <taxon>Dongiaceae</taxon>
        <taxon>Hypericibacter</taxon>
    </lineage>
</organism>
<reference evidence="3 4" key="1">
    <citation type="submission" date="2019-08" db="EMBL/GenBank/DDBJ databases">
        <title>Hyperibacter terrae gen. nov., sp. nov. and Hyperibacter viscosus sp. nov., two new members in the family Rhodospirillaceae isolated from the rhizosphere of Hypericum perforatum.</title>
        <authorList>
            <person name="Noviana Z."/>
        </authorList>
    </citation>
    <scope>NUCLEOTIDE SEQUENCE [LARGE SCALE GENOMIC DNA]</scope>
    <source>
        <strain evidence="3 4">R5913</strain>
    </source>
</reference>
<evidence type="ECO:0000313" key="4">
    <source>
        <dbReference type="Proteomes" id="UP000326202"/>
    </source>
</evidence>
<name>A0A5J6ME78_9PROT</name>
<dbReference type="SUPFAM" id="SSF48452">
    <property type="entry name" value="TPR-like"/>
    <property type="match status" value="1"/>
</dbReference>
<evidence type="ECO:0000313" key="3">
    <source>
        <dbReference type="EMBL" id="QEX15317.1"/>
    </source>
</evidence>
<dbReference type="SMART" id="SM00028">
    <property type="entry name" value="TPR"/>
    <property type="match status" value="2"/>
</dbReference>
<keyword evidence="4" id="KW-1185">Reference proteome</keyword>
<accession>A0A5J6ME78</accession>
<dbReference type="Pfam" id="PF14559">
    <property type="entry name" value="TPR_19"/>
    <property type="match status" value="1"/>
</dbReference>
<dbReference type="InterPro" id="IPR011990">
    <property type="entry name" value="TPR-like_helical_dom_sf"/>
</dbReference>
<dbReference type="Gene3D" id="1.25.40.10">
    <property type="entry name" value="Tetratricopeptide repeat domain"/>
    <property type="match status" value="1"/>
</dbReference>
<feature type="chain" id="PRO_5023836689" evidence="2">
    <location>
        <begin position="28"/>
        <end position="180"/>
    </location>
</feature>
<sequence length="180" mass="19564">MLAFVRLALCAGLLLGASLLLPLSAQAQDPNAPGLNLSNPYAKPNTGTLGSSLNETITPRNEQYNEALARIQTGDYDGAMLILNKLIAMDPVDADALTQLGYCYQKENQLGKAMSYYKKVIGMKPQHLLANRNAGELLLDMKNLSGAEERLTVLQDACVNCDEYNQLKAKIDAYKLSIQG</sequence>